<dbReference type="Gene3D" id="3.90.470.20">
    <property type="entry name" value="4'-phosphopantetheinyl transferase domain"/>
    <property type="match status" value="1"/>
</dbReference>
<keyword evidence="2 8" id="KW-0808">Transferase</keyword>
<dbReference type="GO" id="GO:0000287">
    <property type="term" value="F:magnesium ion binding"/>
    <property type="evidence" value="ECO:0007669"/>
    <property type="project" value="UniProtKB-UniRule"/>
</dbReference>
<evidence type="ECO:0000256" key="5">
    <source>
        <dbReference type="ARBA" id="ARBA00022842"/>
    </source>
</evidence>
<dbReference type="HOGENOM" id="CLU_089696_0_2_7"/>
<evidence type="ECO:0000256" key="8">
    <source>
        <dbReference type="HAMAP-Rule" id="MF_00101"/>
    </source>
</evidence>
<proteinExistence type="inferred from homology"/>
<evidence type="ECO:0000256" key="6">
    <source>
        <dbReference type="ARBA" id="ARBA00023098"/>
    </source>
</evidence>
<keyword evidence="4 8" id="KW-0276">Fatty acid metabolism</keyword>
<comment type="subcellular location">
    <subcellularLocation>
        <location evidence="8">Cytoplasm</location>
    </subcellularLocation>
</comment>
<dbReference type="GO" id="GO:0005737">
    <property type="term" value="C:cytoplasm"/>
    <property type="evidence" value="ECO:0007669"/>
    <property type="project" value="UniProtKB-SubCell"/>
</dbReference>
<keyword evidence="11" id="KW-1185">Reference proteome</keyword>
<organism evidence="10 11">
    <name type="scientific">Helicobacter cetorum (strain ATCC BAA-429 / MIT 00-7128)</name>
    <dbReference type="NCBI Taxonomy" id="182217"/>
    <lineage>
        <taxon>Bacteria</taxon>
        <taxon>Pseudomonadati</taxon>
        <taxon>Campylobacterota</taxon>
        <taxon>Epsilonproteobacteria</taxon>
        <taxon>Campylobacterales</taxon>
        <taxon>Helicobacteraceae</taxon>
        <taxon>Helicobacter</taxon>
    </lineage>
</organism>
<dbReference type="HAMAP" id="MF_00101">
    <property type="entry name" value="AcpS"/>
    <property type="match status" value="1"/>
</dbReference>
<evidence type="ECO:0000256" key="4">
    <source>
        <dbReference type="ARBA" id="ARBA00022832"/>
    </source>
</evidence>
<dbReference type="Proteomes" id="UP000005010">
    <property type="component" value="Chromosome"/>
</dbReference>
<name>I0EM94_HELC0</name>
<gene>
    <name evidence="8 10" type="primary">acpS</name>
    <name evidence="10" type="ordered locus">HCW_03950</name>
</gene>
<dbReference type="RefSeq" id="WP_014660933.1">
    <property type="nucleotide sequence ID" value="NC_017737.1"/>
</dbReference>
<reference evidence="11" key="1">
    <citation type="submission" date="2012-04" db="EMBL/GenBank/DDBJ databases">
        <title>Complete genome sequence of Helicobacter cetorum strain MIT 00-7128.</title>
        <authorList>
            <person name="Kersulyte D."/>
            <person name="Berg D.E."/>
        </authorList>
    </citation>
    <scope>NUCLEOTIDE SEQUENCE [LARGE SCALE GENOMIC DNA]</scope>
    <source>
        <strain evidence="11">MIT 00-7128</strain>
    </source>
</reference>
<dbReference type="eggNOG" id="COG0736">
    <property type="taxonomic scope" value="Bacteria"/>
</dbReference>
<dbReference type="GO" id="GO:0008897">
    <property type="term" value="F:holo-[acyl-carrier-protein] synthase activity"/>
    <property type="evidence" value="ECO:0007669"/>
    <property type="project" value="UniProtKB-UniRule"/>
</dbReference>
<dbReference type="SUPFAM" id="SSF56214">
    <property type="entry name" value="4'-phosphopantetheinyl transferase"/>
    <property type="match status" value="1"/>
</dbReference>
<keyword evidence="3 8" id="KW-0479">Metal-binding</keyword>
<dbReference type="PATRIC" id="fig|182217.3.peg.844"/>
<accession>I0EM94</accession>
<feature type="binding site" evidence="8">
    <location>
        <position position="51"/>
    </location>
    <ligand>
        <name>Mg(2+)</name>
        <dbReference type="ChEBI" id="CHEBI:18420"/>
    </ligand>
</feature>
<comment type="catalytic activity">
    <reaction evidence="8">
        <text>apo-[ACP] + CoA = holo-[ACP] + adenosine 3',5'-bisphosphate + H(+)</text>
        <dbReference type="Rhea" id="RHEA:12068"/>
        <dbReference type="Rhea" id="RHEA-COMP:9685"/>
        <dbReference type="Rhea" id="RHEA-COMP:9690"/>
        <dbReference type="ChEBI" id="CHEBI:15378"/>
        <dbReference type="ChEBI" id="CHEBI:29999"/>
        <dbReference type="ChEBI" id="CHEBI:57287"/>
        <dbReference type="ChEBI" id="CHEBI:58343"/>
        <dbReference type="ChEBI" id="CHEBI:64479"/>
        <dbReference type="EC" id="2.7.8.7"/>
    </reaction>
</comment>
<evidence type="ECO:0000313" key="10">
    <source>
        <dbReference type="EMBL" id="AFI04063.1"/>
    </source>
</evidence>
<comment type="cofactor">
    <cofactor evidence="8">
        <name>Mg(2+)</name>
        <dbReference type="ChEBI" id="CHEBI:18420"/>
    </cofactor>
</comment>
<dbReference type="InterPro" id="IPR037143">
    <property type="entry name" value="4-PPantetheinyl_Trfase_dom_sf"/>
</dbReference>
<keyword evidence="8" id="KW-0963">Cytoplasm</keyword>
<evidence type="ECO:0000259" key="9">
    <source>
        <dbReference type="Pfam" id="PF01648"/>
    </source>
</evidence>
<feature type="domain" description="4'-phosphopantetheinyl transferase" evidence="9">
    <location>
        <begin position="2"/>
        <end position="111"/>
    </location>
</feature>
<comment type="function">
    <text evidence="8">Transfers the 4'-phosphopantetheine moiety from coenzyme A to a Ser of acyl-carrier-protein.</text>
</comment>
<dbReference type="KEGG" id="hce:HCW_03950"/>
<dbReference type="GO" id="GO:0006633">
    <property type="term" value="P:fatty acid biosynthetic process"/>
    <property type="evidence" value="ECO:0007669"/>
    <property type="project" value="UniProtKB-UniRule"/>
</dbReference>
<evidence type="ECO:0000256" key="3">
    <source>
        <dbReference type="ARBA" id="ARBA00022723"/>
    </source>
</evidence>
<dbReference type="AlphaFoldDB" id="I0EM94"/>
<dbReference type="NCBIfam" id="TIGR00516">
    <property type="entry name" value="acpS"/>
    <property type="match status" value="1"/>
</dbReference>
<evidence type="ECO:0000313" key="11">
    <source>
        <dbReference type="Proteomes" id="UP000005010"/>
    </source>
</evidence>
<keyword evidence="1 8" id="KW-0444">Lipid biosynthesis</keyword>
<dbReference type="NCBIfam" id="TIGR00556">
    <property type="entry name" value="pantethn_trn"/>
    <property type="match status" value="1"/>
</dbReference>
<keyword evidence="6 8" id="KW-0443">Lipid metabolism</keyword>
<sequence>MVGVDIVSIARIEKSLKRFERKFLERFLNPEEIVLCNNKLPTIAGFWALKEACSKALGVGISKELGFLDIHISKSPRNAPLITLSKEKMNYFKIQNLSASISHDNGFAIAVVVATYIS</sequence>
<dbReference type="InterPro" id="IPR004568">
    <property type="entry name" value="Ppantetheine-prot_Trfase_dom"/>
</dbReference>
<evidence type="ECO:0000256" key="7">
    <source>
        <dbReference type="ARBA" id="ARBA00023160"/>
    </source>
</evidence>
<dbReference type="STRING" id="182217.HCW_03950"/>
<dbReference type="EC" id="2.7.8.7" evidence="8"/>
<dbReference type="InterPro" id="IPR002582">
    <property type="entry name" value="ACPS"/>
</dbReference>
<dbReference type="Pfam" id="PF01648">
    <property type="entry name" value="ACPS"/>
    <property type="match status" value="1"/>
</dbReference>
<protein>
    <recommendedName>
        <fullName evidence="8">Holo-[acyl-carrier-protein] synthase</fullName>
        <shortName evidence="8">Holo-ACP synthase</shortName>
        <ecNumber evidence="8">2.7.8.7</ecNumber>
    </recommendedName>
    <alternativeName>
        <fullName evidence="8">4'-phosphopantetheinyl transferase AcpS</fullName>
    </alternativeName>
</protein>
<evidence type="ECO:0000256" key="1">
    <source>
        <dbReference type="ARBA" id="ARBA00022516"/>
    </source>
</evidence>
<feature type="binding site" evidence="8">
    <location>
        <position position="5"/>
    </location>
    <ligand>
        <name>Mg(2+)</name>
        <dbReference type="ChEBI" id="CHEBI:18420"/>
    </ligand>
</feature>
<comment type="similarity">
    <text evidence="8">Belongs to the P-Pant transferase superfamily. AcpS family.</text>
</comment>
<keyword evidence="7 8" id="KW-0275">Fatty acid biosynthesis</keyword>
<evidence type="ECO:0000256" key="2">
    <source>
        <dbReference type="ARBA" id="ARBA00022679"/>
    </source>
</evidence>
<dbReference type="EMBL" id="CP003479">
    <property type="protein sequence ID" value="AFI04063.1"/>
    <property type="molecule type" value="Genomic_DNA"/>
</dbReference>
<dbReference type="InterPro" id="IPR008278">
    <property type="entry name" value="4-PPantetheinyl_Trfase_dom"/>
</dbReference>
<keyword evidence="5 8" id="KW-0460">Magnesium</keyword>